<gene>
    <name evidence="11" type="ORF">V1633_29705</name>
</gene>
<organism evidence="11 12">
    <name type="scientific">Plantactinospora sonchi</name>
    <dbReference type="NCBI Taxonomy" id="1544735"/>
    <lineage>
        <taxon>Bacteria</taxon>
        <taxon>Bacillati</taxon>
        <taxon>Actinomycetota</taxon>
        <taxon>Actinomycetes</taxon>
        <taxon>Micromonosporales</taxon>
        <taxon>Micromonosporaceae</taxon>
        <taxon>Plantactinospora</taxon>
    </lineage>
</organism>
<evidence type="ECO:0000256" key="5">
    <source>
        <dbReference type="ARBA" id="ARBA00022741"/>
    </source>
</evidence>
<feature type="transmembrane region" description="Helical" evidence="9">
    <location>
        <begin position="103"/>
        <end position="124"/>
    </location>
</feature>
<keyword evidence="8" id="KW-0902">Two-component regulatory system</keyword>
<keyword evidence="4" id="KW-0808">Transferase</keyword>
<dbReference type="InterPro" id="IPR036890">
    <property type="entry name" value="HATPase_C_sf"/>
</dbReference>
<dbReference type="Gene3D" id="1.20.5.1930">
    <property type="match status" value="1"/>
</dbReference>
<keyword evidence="12" id="KW-1185">Reference proteome</keyword>
<evidence type="ECO:0000313" key="11">
    <source>
        <dbReference type="EMBL" id="MEE6262662.1"/>
    </source>
</evidence>
<keyword evidence="9" id="KW-1133">Transmembrane helix</keyword>
<evidence type="ECO:0000256" key="1">
    <source>
        <dbReference type="ARBA" id="ARBA00000085"/>
    </source>
</evidence>
<accession>A0ABU7S1J0</accession>
<keyword evidence="5" id="KW-0547">Nucleotide-binding</keyword>
<dbReference type="EC" id="2.7.13.3" evidence="2"/>
<dbReference type="SUPFAM" id="SSF55874">
    <property type="entry name" value="ATPase domain of HSP90 chaperone/DNA topoisomerase II/histidine kinase"/>
    <property type="match status" value="1"/>
</dbReference>
<dbReference type="Proteomes" id="UP001332243">
    <property type="component" value="Unassembled WGS sequence"/>
</dbReference>
<dbReference type="PANTHER" id="PTHR24421">
    <property type="entry name" value="NITRATE/NITRITE SENSOR PROTEIN NARX-RELATED"/>
    <property type="match status" value="1"/>
</dbReference>
<dbReference type="InterPro" id="IPR050482">
    <property type="entry name" value="Sensor_HK_TwoCompSys"/>
</dbReference>
<dbReference type="RefSeq" id="WP_331217593.1">
    <property type="nucleotide sequence ID" value="NZ_JAZGQK010000030.1"/>
</dbReference>
<dbReference type="GO" id="GO:0016301">
    <property type="term" value="F:kinase activity"/>
    <property type="evidence" value="ECO:0007669"/>
    <property type="project" value="UniProtKB-KW"/>
</dbReference>
<reference evidence="11 12" key="1">
    <citation type="submission" date="2024-01" db="EMBL/GenBank/DDBJ databases">
        <title>Genome insights into Plantactinospora sonchi sp. nov.</title>
        <authorList>
            <person name="Wang L."/>
        </authorList>
    </citation>
    <scope>NUCLEOTIDE SEQUENCE [LARGE SCALE GENOMIC DNA]</scope>
    <source>
        <strain evidence="11 12">NEAU-QY2</strain>
    </source>
</reference>
<evidence type="ECO:0000256" key="3">
    <source>
        <dbReference type="ARBA" id="ARBA00022553"/>
    </source>
</evidence>
<evidence type="ECO:0000259" key="10">
    <source>
        <dbReference type="Pfam" id="PF07730"/>
    </source>
</evidence>
<evidence type="ECO:0000256" key="8">
    <source>
        <dbReference type="ARBA" id="ARBA00023012"/>
    </source>
</evidence>
<dbReference type="InterPro" id="IPR011712">
    <property type="entry name" value="Sig_transdc_His_kin_sub3_dim/P"/>
</dbReference>
<evidence type="ECO:0000256" key="7">
    <source>
        <dbReference type="ARBA" id="ARBA00022840"/>
    </source>
</evidence>
<evidence type="ECO:0000256" key="2">
    <source>
        <dbReference type="ARBA" id="ARBA00012438"/>
    </source>
</evidence>
<protein>
    <recommendedName>
        <fullName evidence="2">histidine kinase</fullName>
        <ecNumber evidence="2">2.7.13.3</ecNumber>
    </recommendedName>
</protein>
<comment type="catalytic activity">
    <reaction evidence="1">
        <text>ATP + protein L-histidine = ADP + protein N-phospho-L-histidine.</text>
        <dbReference type="EC" id="2.7.13.3"/>
    </reaction>
</comment>
<keyword evidence="3" id="KW-0597">Phosphoprotein</keyword>
<evidence type="ECO:0000256" key="9">
    <source>
        <dbReference type="SAM" id="Phobius"/>
    </source>
</evidence>
<feature type="transmembrane region" description="Helical" evidence="9">
    <location>
        <begin position="130"/>
        <end position="149"/>
    </location>
</feature>
<sequence>MALTGVDCPPRQAARGPSWSIAVAATGTIGLLVGASTWGRLASGAAGPVWLDVVTAVAGCALVPVALIRPVVGGLALSVLAAVSPVATPAATFAAFHVARRRPFVPAVAVSVAGVVGHAVQGWWQPAPGLPYGWLLLLTLLAYAALLGWGTWGQARAALVISLRERARRAEAEQGRRVIEARLAERTRLAREMHDVLAHRLSLLAVYAGALEYRPDSAPERLSAAAGVIRTGVHQALDELREVITLLRQDPADTGPDGPGPTLDDVPRLVGEARGAGLVVDLEDRIGLPVEMTAVTGRTAYRVVQEALTNARKHAVGQPVAVTLAGEPDGTLTVDVRNPLTPDPPDAEPSDADLPGAGLGLLGLTERVSLAGGRLDHAVDATGAFHLHVELPWRT</sequence>
<keyword evidence="7" id="KW-0067">ATP-binding</keyword>
<keyword evidence="6 11" id="KW-0418">Kinase</keyword>
<dbReference type="Pfam" id="PF07730">
    <property type="entry name" value="HisKA_3"/>
    <property type="match status" value="1"/>
</dbReference>
<dbReference type="EMBL" id="JAZGQK010000030">
    <property type="protein sequence ID" value="MEE6262662.1"/>
    <property type="molecule type" value="Genomic_DNA"/>
</dbReference>
<feature type="transmembrane region" description="Helical" evidence="9">
    <location>
        <begin position="49"/>
        <end position="68"/>
    </location>
</feature>
<dbReference type="Gene3D" id="3.30.565.10">
    <property type="entry name" value="Histidine kinase-like ATPase, C-terminal domain"/>
    <property type="match status" value="1"/>
</dbReference>
<feature type="transmembrane region" description="Helical" evidence="9">
    <location>
        <begin position="19"/>
        <end position="37"/>
    </location>
</feature>
<keyword evidence="9" id="KW-0812">Transmembrane</keyword>
<proteinExistence type="predicted"/>
<evidence type="ECO:0000313" key="12">
    <source>
        <dbReference type="Proteomes" id="UP001332243"/>
    </source>
</evidence>
<evidence type="ECO:0000256" key="4">
    <source>
        <dbReference type="ARBA" id="ARBA00022679"/>
    </source>
</evidence>
<dbReference type="PANTHER" id="PTHR24421:SF10">
    <property type="entry name" value="NITRATE_NITRITE SENSOR PROTEIN NARQ"/>
    <property type="match status" value="1"/>
</dbReference>
<evidence type="ECO:0000256" key="6">
    <source>
        <dbReference type="ARBA" id="ARBA00022777"/>
    </source>
</evidence>
<keyword evidence="9" id="KW-0472">Membrane</keyword>
<feature type="transmembrane region" description="Helical" evidence="9">
    <location>
        <begin position="74"/>
        <end position="96"/>
    </location>
</feature>
<feature type="domain" description="Signal transduction histidine kinase subgroup 3 dimerisation and phosphoacceptor" evidence="10">
    <location>
        <begin position="185"/>
        <end position="250"/>
    </location>
</feature>
<comment type="caution">
    <text evidence="11">The sequence shown here is derived from an EMBL/GenBank/DDBJ whole genome shotgun (WGS) entry which is preliminary data.</text>
</comment>
<name>A0ABU7S1J0_9ACTN</name>